<dbReference type="AlphaFoldDB" id="A0ABD0JMI2"/>
<protein>
    <submittedName>
        <fullName evidence="1">Uncharacterized protein</fullName>
    </submittedName>
</protein>
<keyword evidence="2" id="KW-1185">Reference proteome</keyword>
<comment type="caution">
    <text evidence="1">The sequence shown here is derived from an EMBL/GenBank/DDBJ whole genome shotgun (WGS) entry which is preliminary data.</text>
</comment>
<accession>A0ABD0JMI2</accession>
<evidence type="ECO:0000313" key="2">
    <source>
        <dbReference type="Proteomes" id="UP001519460"/>
    </source>
</evidence>
<reference evidence="1 2" key="1">
    <citation type="journal article" date="2023" name="Sci. Data">
        <title>Genome assembly of the Korean intertidal mud-creeper Batillaria attramentaria.</title>
        <authorList>
            <person name="Patra A.K."/>
            <person name="Ho P.T."/>
            <person name="Jun S."/>
            <person name="Lee S.J."/>
            <person name="Kim Y."/>
            <person name="Won Y.J."/>
        </authorList>
    </citation>
    <scope>NUCLEOTIDE SEQUENCE [LARGE SCALE GENOMIC DNA]</scope>
    <source>
        <strain evidence="1">Wonlab-2016</strain>
    </source>
</reference>
<dbReference type="EMBL" id="JACVVK020000383">
    <property type="protein sequence ID" value="KAK7476167.1"/>
    <property type="molecule type" value="Genomic_DNA"/>
</dbReference>
<evidence type="ECO:0000313" key="1">
    <source>
        <dbReference type="EMBL" id="KAK7476167.1"/>
    </source>
</evidence>
<organism evidence="1 2">
    <name type="scientific">Batillaria attramentaria</name>
    <dbReference type="NCBI Taxonomy" id="370345"/>
    <lineage>
        <taxon>Eukaryota</taxon>
        <taxon>Metazoa</taxon>
        <taxon>Spiralia</taxon>
        <taxon>Lophotrochozoa</taxon>
        <taxon>Mollusca</taxon>
        <taxon>Gastropoda</taxon>
        <taxon>Caenogastropoda</taxon>
        <taxon>Sorbeoconcha</taxon>
        <taxon>Cerithioidea</taxon>
        <taxon>Batillariidae</taxon>
        <taxon>Batillaria</taxon>
    </lineage>
</organism>
<gene>
    <name evidence="1" type="ORF">BaRGS_00032591</name>
</gene>
<proteinExistence type="predicted"/>
<name>A0ABD0JMI2_9CAEN</name>
<dbReference type="Proteomes" id="UP001519460">
    <property type="component" value="Unassembled WGS sequence"/>
</dbReference>
<sequence>MSPDCLNTGTRPGLAGGVSSEWVVTLEIDQTYNSKLCVAMEHRSSRELAVLGSVYTPPLTRAACKLVCGVSTEASHYTTLPRRRSNSSSRNARASWPVPERGWHVTGRRVALSFKGSRHSSVNLFGSLALPRRRLYQT</sequence>